<sequence>MARTPGGCAVDDCDGKHIAEGMCHYGDAPHKAKGLCKGCYGKANRVYSERKLPHFHALMPDDVREIRHLHATGEYSQVELARKFGVSGKAVSMIVRRKTWTDLE</sequence>
<dbReference type="GeneID" id="44300081"/>
<dbReference type="AlphaFoldDB" id="A0A0U1DG77"/>
<accession>A0A0U1DG77</accession>
<proteinExistence type="predicted"/>
<reference evidence="1 2" key="1">
    <citation type="submission" date="2015-03" db="EMBL/GenBank/DDBJ databases">
        <authorList>
            <person name="Murphy D."/>
        </authorList>
    </citation>
    <scope>NUCLEOTIDE SEQUENCE [LARGE SCALE GENOMIC DNA]</scope>
    <source>
        <strain evidence="1 2">D16</strain>
    </source>
</reference>
<gene>
    <name evidence="1" type="ORF">BN970_03289</name>
</gene>
<name>A0A0U1DG77_9MYCO</name>
<protein>
    <submittedName>
        <fullName evidence="1">Uncharacterized protein</fullName>
    </submittedName>
</protein>
<dbReference type="RefSeq" id="WP_133057932.1">
    <property type="nucleotide sequence ID" value="NZ_JACKVA010000026.1"/>
</dbReference>
<evidence type="ECO:0000313" key="1">
    <source>
        <dbReference type="EMBL" id="CQD15670.1"/>
    </source>
</evidence>
<dbReference type="EMBL" id="CTEF01000002">
    <property type="protein sequence ID" value="CQD15670.1"/>
    <property type="molecule type" value="Genomic_DNA"/>
</dbReference>
<evidence type="ECO:0000313" key="2">
    <source>
        <dbReference type="Proteomes" id="UP000182227"/>
    </source>
</evidence>
<organism evidence="1 2">
    <name type="scientific">Mycolicibacterium conceptionense</name>
    <dbReference type="NCBI Taxonomy" id="451644"/>
    <lineage>
        <taxon>Bacteria</taxon>
        <taxon>Bacillati</taxon>
        <taxon>Actinomycetota</taxon>
        <taxon>Actinomycetes</taxon>
        <taxon>Mycobacteriales</taxon>
        <taxon>Mycobacteriaceae</taxon>
        <taxon>Mycolicibacterium</taxon>
    </lineage>
</organism>
<dbReference type="Proteomes" id="UP000182227">
    <property type="component" value="Unassembled WGS sequence"/>
</dbReference>